<dbReference type="InterPro" id="IPR045864">
    <property type="entry name" value="aa-tRNA-synth_II/BPL/LPL"/>
</dbReference>
<dbReference type="InterPro" id="IPR004154">
    <property type="entry name" value="Anticodon-bd"/>
</dbReference>
<comment type="subcellular location">
    <subcellularLocation>
        <location evidence="10">Cytoplasm</location>
    </subcellularLocation>
</comment>
<keyword evidence="8 10" id="KW-0030">Aminoacyl-tRNA synthetase</keyword>
<dbReference type="InterPro" id="IPR004516">
    <property type="entry name" value="HisRS/HisZ"/>
</dbReference>
<comment type="subunit">
    <text evidence="2 10">Homodimer.</text>
</comment>
<dbReference type="InterPro" id="IPR036621">
    <property type="entry name" value="Anticodon-bd_dom_sf"/>
</dbReference>
<evidence type="ECO:0000256" key="9">
    <source>
        <dbReference type="ARBA" id="ARBA00047639"/>
    </source>
</evidence>
<evidence type="ECO:0000256" key="5">
    <source>
        <dbReference type="ARBA" id="ARBA00022741"/>
    </source>
</evidence>
<evidence type="ECO:0000256" key="10">
    <source>
        <dbReference type="HAMAP-Rule" id="MF_00127"/>
    </source>
</evidence>
<dbReference type="RefSeq" id="WP_377045227.1">
    <property type="nucleotide sequence ID" value="NZ_JBHLUN010000009.1"/>
</dbReference>
<evidence type="ECO:0000259" key="11">
    <source>
        <dbReference type="PROSITE" id="PS50862"/>
    </source>
</evidence>
<dbReference type="HAMAP" id="MF_00127">
    <property type="entry name" value="His_tRNA_synth"/>
    <property type="match status" value="1"/>
</dbReference>
<dbReference type="Gene3D" id="3.40.50.800">
    <property type="entry name" value="Anticodon-binding domain"/>
    <property type="match status" value="1"/>
</dbReference>
<evidence type="ECO:0000313" key="13">
    <source>
        <dbReference type="Proteomes" id="UP001589865"/>
    </source>
</evidence>
<keyword evidence="5 10" id="KW-0547">Nucleotide-binding</keyword>
<evidence type="ECO:0000256" key="4">
    <source>
        <dbReference type="ARBA" id="ARBA00022598"/>
    </source>
</evidence>
<comment type="caution">
    <text evidence="12">The sequence shown here is derived from an EMBL/GenBank/DDBJ whole genome shotgun (WGS) entry which is preliminary data.</text>
</comment>
<dbReference type="Proteomes" id="UP001589865">
    <property type="component" value="Unassembled WGS sequence"/>
</dbReference>
<dbReference type="CDD" id="cd00773">
    <property type="entry name" value="HisRS-like_core"/>
    <property type="match status" value="1"/>
</dbReference>
<keyword evidence="4 10" id="KW-0436">Ligase</keyword>
<dbReference type="InterPro" id="IPR015807">
    <property type="entry name" value="His-tRNA-ligase"/>
</dbReference>
<dbReference type="PANTHER" id="PTHR43707">
    <property type="entry name" value="HISTIDYL-TRNA SYNTHETASE"/>
    <property type="match status" value="1"/>
</dbReference>
<dbReference type="Gene3D" id="3.30.930.10">
    <property type="entry name" value="Bira Bifunctional Protein, Domain 2"/>
    <property type="match status" value="1"/>
</dbReference>
<feature type="domain" description="Aminoacyl-transfer RNA synthetases class-II family profile" evidence="11">
    <location>
        <begin position="1"/>
        <end position="331"/>
    </location>
</feature>
<keyword evidence="3 10" id="KW-0963">Cytoplasm</keyword>
<name>A0ABV6JVZ1_9PROT</name>
<comment type="catalytic activity">
    <reaction evidence="9 10">
        <text>tRNA(His) + L-histidine + ATP = L-histidyl-tRNA(His) + AMP + diphosphate + H(+)</text>
        <dbReference type="Rhea" id="RHEA:17313"/>
        <dbReference type="Rhea" id="RHEA-COMP:9665"/>
        <dbReference type="Rhea" id="RHEA-COMP:9689"/>
        <dbReference type="ChEBI" id="CHEBI:15378"/>
        <dbReference type="ChEBI" id="CHEBI:30616"/>
        <dbReference type="ChEBI" id="CHEBI:33019"/>
        <dbReference type="ChEBI" id="CHEBI:57595"/>
        <dbReference type="ChEBI" id="CHEBI:78442"/>
        <dbReference type="ChEBI" id="CHEBI:78527"/>
        <dbReference type="ChEBI" id="CHEBI:456215"/>
        <dbReference type="EC" id="6.1.1.21"/>
    </reaction>
</comment>
<dbReference type="PROSITE" id="PS50862">
    <property type="entry name" value="AA_TRNA_LIGASE_II"/>
    <property type="match status" value="1"/>
</dbReference>
<sequence>MASQLQPARGTRDLVGEDFARHHHVITTARRIASLYGFEEWATPIFEDTRVFSRSLGETSDVVSKEMYTFPDRGGDSLTLRPEGTAGICRALVSNGLTQGNLPRKVFYAGPMFRYERPQKGRYRQFHQIGCEILGASEPLSDAEAIACGWHIQEELGISAGTVLEINTLGDAASRDAHRAALVSYFSGHREALSADSQTRLEKNPLRILDSKDPGDKALVADAPSIHDHLTEAARAHYDAVRRFLDGFGVPFRVNPNIVRGLDYYSHTAFEFVTDRLGAQGTVMAGGRYDGLVEEMGGPHTPSVGWAAGIERLSMLCEAAPAAPRPVAVIPVGEGAEAAAISAVQLLRRAGVAAEVAYKGNTKRRMERANKLNARAAVLIGEDEAARGVAQLKDLDAGTQREVALAELATALAGG</sequence>
<dbReference type="PANTHER" id="PTHR43707:SF1">
    <property type="entry name" value="HISTIDINE--TRNA LIGASE, MITOCHONDRIAL-RELATED"/>
    <property type="match status" value="1"/>
</dbReference>
<dbReference type="SUPFAM" id="SSF52954">
    <property type="entry name" value="Class II aaRS ABD-related"/>
    <property type="match status" value="1"/>
</dbReference>
<evidence type="ECO:0000256" key="8">
    <source>
        <dbReference type="ARBA" id="ARBA00023146"/>
    </source>
</evidence>
<dbReference type="Pfam" id="PF03129">
    <property type="entry name" value="HGTP_anticodon"/>
    <property type="match status" value="1"/>
</dbReference>
<keyword evidence="13" id="KW-1185">Reference proteome</keyword>
<organism evidence="12 13">
    <name type="scientific">Roseomonas elaeocarpi</name>
    <dbReference type="NCBI Taxonomy" id="907779"/>
    <lineage>
        <taxon>Bacteria</taxon>
        <taxon>Pseudomonadati</taxon>
        <taxon>Pseudomonadota</taxon>
        <taxon>Alphaproteobacteria</taxon>
        <taxon>Acetobacterales</taxon>
        <taxon>Roseomonadaceae</taxon>
        <taxon>Roseomonas</taxon>
    </lineage>
</organism>
<reference evidence="12 13" key="1">
    <citation type="submission" date="2024-09" db="EMBL/GenBank/DDBJ databases">
        <authorList>
            <person name="Sun Q."/>
            <person name="Mori K."/>
        </authorList>
    </citation>
    <scope>NUCLEOTIDE SEQUENCE [LARGE SCALE GENOMIC DNA]</scope>
    <source>
        <strain evidence="12 13">TBRC 5777</strain>
    </source>
</reference>
<proteinExistence type="inferred from homology"/>
<dbReference type="PIRSF" id="PIRSF001549">
    <property type="entry name" value="His-tRNA_synth"/>
    <property type="match status" value="1"/>
</dbReference>
<dbReference type="EC" id="6.1.1.21" evidence="10"/>
<accession>A0ABV6JVZ1</accession>
<keyword evidence="6 10" id="KW-0067">ATP-binding</keyword>
<dbReference type="InterPro" id="IPR006195">
    <property type="entry name" value="aa-tRNA-synth_II"/>
</dbReference>
<evidence type="ECO:0000256" key="6">
    <source>
        <dbReference type="ARBA" id="ARBA00022840"/>
    </source>
</evidence>
<dbReference type="GO" id="GO:0004821">
    <property type="term" value="F:histidine-tRNA ligase activity"/>
    <property type="evidence" value="ECO:0007669"/>
    <property type="project" value="UniProtKB-EC"/>
</dbReference>
<protein>
    <recommendedName>
        <fullName evidence="10">Histidine--tRNA ligase</fullName>
        <ecNumber evidence="10">6.1.1.21</ecNumber>
    </recommendedName>
    <alternativeName>
        <fullName evidence="10">Histidyl-tRNA synthetase</fullName>
        <shortName evidence="10">HisRS</shortName>
    </alternativeName>
</protein>
<dbReference type="Pfam" id="PF13393">
    <property type="entry name" value="tRNA-synt_His"/>
    <property type="match status" value="1"/>
</dbReference>
<evidence type="ECO:0000256" key="2">
    <source>
        <dbReference type="ARBA" id="ARBA00011738"/>
    </source>
</evidence>
<evidence type="ECO:0000256" key="1">
    <source>
        <dbReference type="ARBA" id="ARBA00008226"/>
    </source>
</evidence>
<gene>
    <name evidence="10 12" type="primary">hisS</name>
    <name evidence="12" type="ORF">ACFFGY_14630</name>
</gene>
<keyword evidence="7 10" id="KW-0648">Protein biosynthesis</keyword>
<comment type="similarity">
    <text evidence="1 10">Belongs to the class-II aminoacyl-tRNA synthetase family.</text>
</comment>
<evidence type="ECO:0000256" key="7">
    <source>
        <dbReference type="ARBA" id="ARBA00022917"/>
    </source>
</evidence>
<dbReference type="SUPFAM" id="SSF55681">
    <property type="entry name" value="Class II aaRS and biotin synthetases"/>
    <property type="match status" value="1"/>
</dbReference>
<dbReference type="NCBIfam" id="TIGR00442">
    <property type="entry name" value="hisS"/>
    <property type="match status" value="1"/>
</dbReference>
<evidence type="ECO:0000256" key="3">
    <source>
        <dbReference type="ARBA" id="ARBA00022490"/>
    </source>
</evidence>
<dbReference type="EMBL" id="JBHLUN010000009">
    <property type="protein sequence ID" value="MFC0409487.1"/>
    <property type="molecule type" value="Genomic_DNA"/>
</dbReference>
<dbReference type="InterPro" id="IPR041715">
    <property type="entry name" value="HisRS-like_core"/>
</dbReference>
<evidence type="ECO:0000313" key="12">
    <source>
        <dbReference type="EMBL" id="MFC0409487.1"/>
    </source>
</evidence>